<organism evidence="1 2">
    <name type="scientific">Funneliformis mosseae</name>
    <name type="common">Endomycorrhizal fungus</name>
    <name type="synonym">Glomus mosseae</name>
    <dbReference type="NCBI Taxonomy" id="27381"/>
    <lineage>
        <taxon>Eukaryota</taxon>
        <taxon>Fungi</taxon>
        <taxon>Fungi incertae sedis</taxon>
        <taxon>Mucoromycota</taxon>
        <taxon>Glomeromycotina</taxon>
        <taxon>Glomeromycetes</taxon>
        <taxon>Glomerales</taxon>
        <taxon>Glomeraceae</taxon>
        <taxon>Funneliformis</taxon>
    </lineage>
</organism>
<sequence>MSSSTSASAPTPARSLCVKDALGKKGKLAQEYYEIFNTRFWDAPSDEYNIESETNKRIQNNEILKGANSDGAISSNW</sequence>
<protein>
    <submittedName>
        <fullName evidence="1">8593_t:CDS:1</fullName>
    </submittedName>
</protein>
<accession>A0A9N8YJG7</accession>
<proteinExistence type="predicted"/>
<keyword evidence="2" id="KW-1185">Reference proteome</keyword>
<evidence type="ECO:0000313" key="2">
    <source>
        <dbReference type="Proteomes" id="UP000789375"/>
    </source>
</evidence>
<dbReference type="Proteomes" id="UP000789375">
    <property type="component" value="Unassembled WGS sequence"/>
</dbReference>
<dbReference type="EMBL" id="CAJVPP010000035">
    <property type="protein sequence ID" value="CAG8436388.1"/>
    <property type="molecule type" value="Genomic_DNA"/>
</dbReference>
<evidence type="ECO:0000313" key="1">
    <source>
        <dbReference type="EMBL" id="CAG8436388.1"/>
    </source>
</evidence>
<dbReference type="AlphaFoldDB" id="A0A9N8YJG7"/>
<name>A0A9N8YJG7_FUNMO</name>
<reference evidence="1" key="1">
    <citation type="submission" date="2021-06" db="EMBL/GenBank/DDBJ databases">
        <authorList>
            <person name="Kallberg Y."/>
            <person name="Tangrot J."/>
            <person name="Rosling A."/>
        </authorList>
    </citation>
    <scope>NUCLEOTIDE SEQUENCE</scope>
    <source>
        <strain evidence="1">87-6 pot B 2015</strain>
    </source>
</reference>
<gene>
    <name evidence="1" type="ORF">FMOSSE_LOCUS385</name>
</gene>
<comment type="caution">
    <text evidence="1">The sequence shown here is derived from an EMBL/GenBank/DDBJ whole genome shotgun (WGS) entry which is preliminary data.</text>
</comment>